<accession>A0A6J4MNE1</accession>
<sequence>MQTSMKRIVITPTFRPHFPFNREFLQSYGQNAADAHEVAVHFVVSRGELAELRALLEEFPALDVHAHAVEDLLQAAGYEAEAIELLREVGKFAFQALKKLYALKVLPYDQALVLDSESLVLKPTRMGEVFDEYFADPTILYSELGHRAEGWFGSLSDLVTQNAAKLLDEPYPDMYLLEYYGWFYDKRIVEDMFAAIPQELLPAVRGRLGRDKHLFECILYYYFIYTNRSRYGYRFVSVNELLREYLGAEGYEEYIRNFKGHWEAVGIFEYVSKEVSERNLPDILRLFREKNLRFYRSEILNRNERAQDALIEQSPITFLVSSENYRQIRERVAVCISGLPRQYRQNLKLIRNFLADTQADVFFHFWESPDQDFIVRSLEPKAHQFEKPFDPADGPLALDPARVKRREKFTSSQRDGNSFAMFYGIWKANELKRAYEEKQGFRYDVVVRLRLDFFSISTLGDVIARIRAQQAGLEGTLYVPDMAHSVGINDQFAVGSSQTMDTYSAAYRELAAFVEEDYFNPEYFLLRHLLGTGLKIRTFLFEYLLLRDEKVDTFALEEHARRTRTTWWSAQLPKIPAGLLNEYFSAKADSVFWIAELGLETPKVFRLGTAHGYLVVDPGNRKLSFTSAPEEASTFFLIVAGDEDRTAVNIRCRDLALANPSTPGTGVTGWNLYPDARGALHPDGAADAHSAFYMGREGEGHTLEWRPGFWKSPADSRKGDDRPAEFSSEKVEVPTAQRLFLSAGATGVTLQPKGAAAAVLRIEYVHDRAAEASSLGIRAHPGGGPASPSDPLLVRLLWRSYMAARVLDQNGMSELWAQTARFIRRQSRLARRSYRAPRGSDRAGGSERP</sequence>
<gene>
    <name evidence="2" type="ORF">AVDCRST_MAG68-4540</name>
</gene>
<organism evidence="2">
    <name type="scientific">uncultured Gemmatimonadota bacterium</name>
    <dbReference type="NCBI Taxonomy" id="203437"/>
    <lineage>
        <taxon>Bacteria</taxon>
        <taxon>Pseudomonadati</taxon>
        <taxon>Gemmatimonadota</taxon>
        <taxon>environmental samples</taxon>
    </lineage>
</organism>
<name>A0A6J4MNE1_9BACT</name>
<evidence type="ECO:0000256" key="1">
    <source>
        <dbReference type="SAM" id="MobiDB-lite"/>
    </source>
</evidence>
<proteinExistence type="predicted"/>
<feature type="region of interest" description="Disordered" evidence="1">
    <location>
        <begin position="705"/>
        <end position="729"/>
    </location>
</feature>
<dbReference type="EMBL" id="CADCTW010000207">
    <property type="protein sequence ID" value="CAA9362241.1"/>
    <property type="molecule type" value="Genomic_DNA"/>
</dbReference>
<protein>
    <submittedName>
        <fullName evidence="2">Uncharacterized protein</fullName>
    </submittedName>
</protein>
<dbReference type="AlphaFoldDB" id="A0A6J4MNE1"/>
<feature type="compositionally biased region" description="Basic and acidic residues" evidence="1">
    <location>
        <begin position="714"/>
        <end position="729"/>
    </location>
</feature>
<reference evidence="2" key="1">
    <citation type="submission" date="2020-02" db="EMBL/GenBank/DDBJ databases">
        <authorList>
            <person name="Meier V. D."/>
        </authorList>
    </citation>
    <scope>NUCLEOTIDE SEQUENCE</scope>
    <source>
        <strain evidence="2">AVDCRST_MAG68</strain>
    </source>
</reference>
<evidence type="ECO:0000313" key="2">
    <source>
        <dbReference type="EMBL" id="CAA9362241.1"/>
    </source>
</evidence>